<keyword evidence="1" id="KW-1133">Transmembrane helix</keyword>
<name>A0A543FHN0_9NOCA</name>
<dbReference type="Pfam" id="PF21833">
    <property type="entry name" value="DUF6893"/>
    <property type="match status" value="1"/>
</dbReference>
<evidence type="ECO:0000256" key="1">
    <source>
        <dbReference type="SAM" id="Phobius"/>
    </source>
</evidence>
<dbReference type="EMBL" id="VFPG01000001">
    <property type="protein sequence ID" value="TQM33286.1"/>
    <property type="molecule type" value="Genomic_DNA"/>
</dbReference>
<dbReference type="Proteomes" id="UP000316331">
    <property type="component" value="Unassembled WGS sequence"/>
</dbReference>
<proteinExistence type="predicted"/>
<keyword evidence="1" id="KW-0812">Transmembrane</keyword>
<dbReference type="AlphaFoldDB" id="A0A543FHN0"/>
<feature type="transmembrane region" description="Helical" evidence="1">
    <location>
        <begin position="12"/>
        <end position="33"/>
    </location>
</feature>
<dbReference type="InterPro" id="IPR054188">
    <property type="entry name" value="DUF6893"/>
</dbReference>
<organism evidence="2 3">
    <name type="scientific">Nocardia bhagyanarayanae</name>
    <dbReference type="NCBI Taxonomy" id="1215925"/>
    <lineage>
        <taxon>Bacteria</taxon>
        <taxon>Bacillati</taxon>
        <taxon>Actinomycetota</taxon>
        <taxon>Actinomycetes</taxon>
        <taxon>Mycobacteriales</taxon>
        <taxon>Nocardiaceae</taxon>
        <taxon>Nocardia</taxon>
    </lineage>
</organism>
<sequence length="45" mass="4831">MKGESAMDRVGAVAIAIAAVIGGVLTVVGVRSIPDIRRYFRIRNM</sequence>
<comment type="caution">
    <text evidence="2">The sequence shown here is derived from an EMBL/GenBank/DDBJ whole genome shotgun (WGS) entry which is preliminary data.</text>
</comment>
<reference evidence="2 3" key="1">
    <citation type="submission" date="2019-06" db="EMBL/GenBank/DDBJ databases">
        <title>Sequencing the genomes of 1000 actinobacteria strains.</title>
        <authorList>
            <person name="Klenk H.-P."/>
        </authorList>
    </citation>
    <scope>NUCLEOTIDE SEQUENCE [LARGE SCALE GENOMIC DNA]</scope>
    <source>
        <strain evidence="2 3">DSM 103495</strain>
    </source>
</reference>
<gene>
    <name evidence="2" type="ORF">FB390_5009</name>
</gene>
<keyword evidence="3" id="KW-1185">Reference proteome</keyword>
<keyword evidence="1" id="KW-0472">Membrane</keyword>
<protein>
    <submittedName>
        <fullName evidence="2">Uncharacterized protein</fullName>
    </submittedName>
</protein>
<accession>A0A543FHN0</accession>
<evidence type="ECO:0000313" key="2">
    <source>
        <dbReference type="EMBL" id="TQM33286.1"/>
    </source>
</evidence>
<evidence type="ECO:0000313" key="3">
    <source>
        <dbReference type="Proteomes" id="UP000316331"/>
    </source>
</evidence>